<gene>
    <name evidence="2" type="ORF">SAMN04487834_100119</name>
</gene>
<dbReference type="Gene3D" id="1.10.1760.20">
    <property type="match status" value="1"/>
</dbReference>
<dbReference type="Pfam" id="PF12822">
    <property type="entry name" value="ECF_trnsprt"/>
    <property type="match status" value="1"/>
</dbReference>
<feature type="transmembrane region" description="Helical" evidence="1">
    <location>
        <begin position="107"/>
        <end position="128"/>
    </location>
</feature>
<dbReference type="GO" id="GO:0022857">
    <property type="term" value="F:transmembrane transporter activity"/>
    <property type="evidence" value="ECO:0007669"/>
    <property type="project" value="InterPro"/>
</dbReference>
<evidence type="ECO:0000313" key="3">
    <source>
        <dbReference type="Proteomes" id="UP000183028"/>
    </source>
</evidence>
<dbReference type="AlphaFoldDB" id="A0A1H6QDR6"/>
<keyword evidence="3" id="KW-1185">Reference proteome</keyword>
<proteinExistence type="predicted"/>
<dbReference type="EMBL" id="FNYK01000001">
    <property type="protein sequence ID" value="SEI37172.1"/>
    <property type="molecule type" value="Genomic_DNA"/>
</dbReference>
<name>A0A1H6QDR6_9FIRM</name>
<dbReference type="STRING" id="322505.SAMN04487836_10155"/>
<sequence length="176" mass="19808">MTKTKRLVTGALMLALGMVLPFVTMHIPFLGVMLSPMHIPSLLTGFLCGPALGLLIGFIMPLLRSVLFGMPAFYPNAMSMAFELATYGFVSGFIYHRWKTQNLKKVYLTLLVSMLLGRIIWGITRVVMLGMMKTPFSWQIFIADGFIRAIPAIILQLILIPFILDRLNQARILPYK</sequence>
<feature type="transmembrane region" description="Helical" evidence="1">
    <location>
        <begin position="72"/>
        <end position="95"/>
    </location>
</feature>
<keyword evidence="1" id="KW-0812">Transmembrane</keyword>
<organism evidence="2 3">
    <name type="scientific">Sharpea azabuensis</name>
    <dbReference type="NCBI Taxonomy" id="322505"/>
    <lineage>
        <taxon>Bacteria</taxon>
        <taxon>Bacillati</taxon>
        <taxon>Bacillota</taxon>
        <taxon>Erysipelotrichia</taxon>
        <taxon>Erysipelotrichales</taxon>
        <taxon>Coprobacillaceae</taxon>
        <taxon>Sharpea</taxon>
    </lineage>
</organism>
<dbReference type="Proteomes" id="UP000183028">
    <property type="component" value="Unassembled WGS sequence"/>
</dbReference>
<evidence type="ECO:0000313" key="2">
    <source>
        <dbReference type="EMBL" id="SEI37172.1"/>
    </source>
</evidence>
<feature type="transmembrane region" description="Helical" evidence="1">
    <location>
        <begin position="12"/>
        <end position="34"/>
    </location>
</feature>
<protein>
    <submittedName>
        <fullName evidence="2">Riboflavin transporter FmnP</fullName>
    </submittedName>
</protein>
<evidence type="ECO:0000256" key="1">
    <source>
        <dbReference type="SAM" id="Phobius"/>
    </source>
</evidence>
<accession>A0A1H6QDR6</accession>
<dbReference type="InterPro" id="IPR024529">
    <property type="entry name" value="ECF_trnsprt_substrate-spec"/>
</dbReference>
<dbReference type="eggNOG" id="ENOG502ZW3A">
    <property type="taxonomic scope" value="Bacteria"/>
</dbReference>
<dbReference type="OrthoDB" id="9815422at2"/>
<keyword evidence="1" id="KW-1133">Transmembrane helix</keyword>
<feature type="transmembrane region" description="Helical" evidence="1">
    <location>
        <begin position="41"/>
        <end position="60"/>
    </location>
</feature>
<keyword evidence="1" id="KW-0472">Membrane</keyword>
<reference evidence="3" key="1">
    <citation type="submission" date="2016-10" db="EMBL/GenBank/DDBJ databases">
        <authorList>
            <person name="Varghese N."/>
        </authorList>
    </citation>
    <scope>NUCLEOTIDE SEQUENCE [LARGE SCALE GENOMIC DNA]</scope>
    <source>
        <strain evidence="3">DSM 20406</strain>
    </source>
</reference>
<dbReference type="RefSeq" id="WP_033161848.1">
    <property type="nucleotide sequence ID" value="NZ_CACVPP010000004.1"/>
</dbReference>
<feature type="transmembrane region" description="Helical" evidence="1">
    <location>
        <begin position="140"/>
        <end position="164"/>
    </location>
</feature>
<dbReference type="GeneID" id="54119258"/>